<dbReference type="STRING" id="1328759.A0A5C2SF66"/>
<name>A0A5C2SF66_9APHY</name>
<dbReference type="Proteomes" id="UP000313359">
    <property type="component" value="Unassembled WGS sequence"/>
</dbReference>
<dbReference type="OrthoDB" id="2094832at2759"/>
<evidence type="ECO:0000313" key="1">
    <source>
        <dbReference type="EMBL" id="RPD62465.1"/>
    </source>
</evidence>
<dbReference type="EMBL" id="ML122259">
    <property type="protein sequence ID" value="RPD62465.1"/>
    <property type="molecule type" value="Genomic_DNA"/>
</dbReference>
<keyword evidence="2" id="KW-1185">Reference proteome</keyword>
<evidence type="ECO:0000313" key="2">
    <source>
        <dbReference type="Proteomes" id="UP000313359"/>
    </source>
</evidence>
<dbReference type="AlphaFoldDB" id="A0A5C2SF66"/>
<protein>
    <submittedName>
        <fullName evidence="1">Uncharacterized protein</fullName>
    </submittedName>
</protein>
<accession>A0A5C2SF66</accession>
<sequence>MTAETMREAWKKALDDSFYDPDDEEKAFMRAATDITDEEELRRHIISVQTKAFSLYQYPCIRIFEFLR</sequence>
<gene>
    <name evidence="1" type="ORF">L227DRAFT_651974</name>
</gene>
<organism evidence="1 2">
    <name type="scientific">Lentinus tigrinus ALCF2SS1-6</name>
    <dbReference type="NCBI Taxonomy" id="1328759"/>
    <lineage>
        <taxon>Eukaryota</taxon>
        <taxon>Fungi</taxon>
        <taxon>Dikarya</taxon>
        <taxon>Basidiomycota</taxon>
        <taxon>Agaricomycotina</taxon>
        <taxon>Agaricomycetes</taxon>
        <taxon>Polyporales</taxon>
        <taxon>Polyporaceae</taxon>
        <taxon>Lentinus</taxon>
    </lineage>
</organism>
<proteinExistence type="predicted"/>
<reference evidence="1" key="1">
    <citation type="journal article" date="2018" name="Genome Biol. Evol.">
        <title>Genomics and development of Lentinus tigrinus, a white-rot wood-decaying mushroom with dimorphic fruiting bodies.</title>
        <authorList>
            <person name="Wu B."/>
            <person name="Xu Z."/>
            <person name="Knudson A."/>
            <person name="Carlson A."/>
            <person name="Chen N."/>
            <person name="Kovaka S."/>
            <person name="LaButti K."/>
            <person name="Lipzen A."/>
            <person name="Pennachio C."/>
            <person name="Riley R."/>
            <person name="Schakwitz W."/>
            <person name="Umezawa K."/>
            <person name="Ohm R.A."/>
            <person name="Grigoriev I.V."/>
            <person name="Nagy L.G."/>
            <person name="Gibbons J."/>
            <person name="Hibbett D."/>
        </authorList>
    </citation>
    <scope>NUCLEOTIDE SEQUENCE [LARGE SCALE GENOMIC DNA]</scope>
    <source>
        <strain evidence="1">ALCF2SS1-6</strain>
    </source>
</reference>